<evidence type="ECO:0000256" key="3">
    <source>
        <dbReference type="ARBA" id="ARBA00022448"/>
    </source>
</evidence>
<dbReference type="EMBL" id="CP051635">
    <property type="protein sequence ID" value="UTD00910.1"/>
    <property type="molecule type" value="Genomic_DNA"/>
</dbReference>
<evidence type="ECO:0000256" key="4">
    <source>
        <dbReference type="ARBA" id="ARBA00022475"/>
    </source>
</evidence>
<dbReference type="Proteomes" id="UP001056981">
    <property type="component" value="Chromosome"/>
</dbReference>
<dbReference type="GO" id="GO:0015833">
    <property type="term" value="P:peptide transport"/>
    <property type="evidence" value="ECO:0007669"/>
    <property type="project" value="InterPro"/>
</dbReference>
<comment type="subunit">
    <text evidence="10">The complex is composed of two ATP-binding proteins (NikD and NikE), two transmembrane proteins (NikB and NikC) and a solute-binding protein (NikA).</text>
</comment>
<dbReference type="RefSeq" id="WP_253699038.1">
    <property type="nucleotide sequence ID" value="NZ_CP051522.1"/>
</dbReference>
<keyword evidence="8" id="KW-0406">Ion transport</keyword>
<dbReference type="SMART" id="SM00382">
    <property type="entry name" value="AAA"/>
    <property type="match status" value="1"/>
</dbReference>
<keyword evidence="4" id="KW-1003">Cell membrane</keyword>
<sequence length="317" mass="35695">MNNTEINLAELPLLKIENLSVSFGAKNAPQVLQDFNLDIFEGDKIAVIGETGSGKSVMLLAVLKLLPKNATVQGSAFFKNRNLLNLDRRTLNSIRGKEISYIPQGSGNSLNPLLKVGYQVGEPLIIHYGYSKKNAEAEAVNLLHKFNLGNEKERAVQYPHTYSGGMKQRAMIAMGISAGAHLIFADEPTKGLDSRRLKMVEQAFKLLKEETYVCVTHDLNFAKNISKKLCVMHSSYSVEIGLTEEVFAKPYHPYTEDIIRAMPENGLQYKAKSMYRPVYETGCRYAPNCEYAFEKCKQTPPMIDIEKNRKVRCWKYA</sequence>
<evidence type="ECO:0000256" key="1">
    <source>
        <dbReference type="ARBA" id="ARBA00004417"/>
    </source>
</evidence>
<evidence type="ECO:0000313" key="16">
    <source>
        <dbReference type="Proteomes" id="UP001056981"/>
    </source>
</evidence>
<dbReference type="InterPro" id="IPR003593">
    <property type="entry name" value="AAA+_ATPase"/>
</dbReference>
<reference evidence="15" key="1">
    <citation type="submission" date="2020-04" db="EMBL/GenBank/DDBJ databases">
        <title>Comparative genomics of oral phylogroup-2 Treponema strains.</title>
        <authorList>
            <person name="Zeng H."/>
            <person name="Chan Y.K."/>
            <person name="Watt R.M."/>
        </authorList>
    </citation>
    <scope>NUCLEOTIDE SEQUENCE</scope>
    <source>
        <strain evidence="15">OMZ 905</strain>
    </source>
</reference>
<dbReference type="GO" id="GO:0005886">
    <property type="term" value="C:plasma membrane"/>
    <property type="evidence" value="ECO:0007669"/>
    <property type="project" value="UniProtKB-SubCell"/>
</dbReference>
<dbReference type="Pfam" id="PF00005">
    <property type="entry name" value="ABC_tran"/>
    <property type="match status" value="1"/>
</dbReference>
<dbReference type="InterPro" id="IPR017871">
    <property type="entry name" value="ABC_transporter-like_CS"/>
</dbReference>
<keyword evidence="7" id="KW-1278">Translocase</keyword>
<keyword evidence="5" id="KW-0547">Nucleotide-binding</keyword>
<evidence type="ECO:0000256" key="6">
    <source>
        <dbReference type="ARBA" id="ARBA00022840"/>
    </source>
</evidence>
<keyword evidence="6 15" id="KW-0067">ATP-binding</keyword>
<name>A0A9Q9BIW6_TREDN</name>
<evidence type="ECO:0000256" key="5">
    <source>
        <dbReference type="ARBA" id="ARBA00022741"/>
    </source>
</evidence>
<feature type="domain" description="ABC transporter" evidence="14">
    <location>
        <begin position="14"/>
        <end position="259"/>
    </location>
</feature>
<dbReference type="CDD" id="cd03257">
    <property type="entry name" value="ABC_NikE_OppD_transporters"/>
    <property type="match status" value="1"/>
</dbReference>
<dbReference type="Gene3D" id="3.40.50.300">
    <property type="entry name" value="P-loop containing nucleotide triphosphate hydrolases"/>
    <property type="match status" value="1"/>
</dbReference>
<evidence type="ECO:0000256" key="9">
    <source>
        <dbReference type="ARBA" id="ARBA00023136"/>
    </source>
</evidence>
<dbReference type="InterPro" id="IPR027417">
    <property type="entry name" value="P-loop_NTPase"/>
</dbReference>
<dbReference type="NCBIfam" id="TIGR01727">
    <property type="entry name" value="oligo_HPY"/>
    <property type="match status" value="1"/>
</dbReference>
<dbReference type="InterPro" id="IPR003439">
    <property type="entry name" value="ABC_transporter-like_ATP-bd"/>
</dbReference>
<evidence type="ECO:0000256" key="13">
    <source>
        <dbReference type="ARBA" id="ARBA00048610"/>
    </source>
</evidence>
<evidence type="ECO:0000259" key="14">
    <source>
        <dbReference type="PROSITE" id="PS50893"/>
    </source>
</evidence>
<dbReference type="PANTHER" id="PTHR43297">
    <property type="entry name" value="OLIGOPEPTIDE TRANSPORT ATP-BINDING PROTEIN APPD"/>
    <property type="match status" value="1"/>
</dbReference>
<evidence type="ECO:0000313" key="15">
    <source>
        <dbReference type="EMBL" id="UTD00910.1"/>
    </source>
</evidence>
<evidence type="ECO:0000256" key="2">
    <source>
        <dbReference type="ARBA" id="ARBA00005417"/>
    </source>
</evidence>
<evidence type="ECO:0000256" key="12">
    <source>
        <dbReference type="ARBA" id="ARBA00044143"/>
    </source>
</evidence>
<evidence type="ECO:0000256" key="8">
    <source>
        <dbReference type="ARBA" id="ARBA00023065"/>
    </source>
</evidence>
<evidence type="ECO:0000256" key="7">
    <source>
        <dbReference type="ARBA" id="ARBA00022967"/>
    </source>
</evidence>
<dbReference type="InterPro" id="IPR050388">
    <property type="entry name" value="ABC_Ni/Peptide_Import"/>
</dbReference>
<proteinExistence type="inferred from homology"/>
<dbReference type="PANTHER" id="PTHR43297:SF13">
    <property type="entry name" value="NICKEL ABC TRANSPORTER, ATP-BINDING PROTEIN"/>
    <property type="match status" value="1"/>
</dbReference>
<dbReference type="SUPFAM" id="SSF52540">
    <property type="entry name" value="P-loop containing nucleoside triphosphate hydrolases"/>
    <property type="match status" value="1"/>
</dbReference>
<keyword evidence="9" id="KW-0472">Membrane</keyword>
<dbReference type="AlphaFoldDB" id="A0A9Q9BIW6"/>
<protein>
    <recommendedName>
        <fullName evidence="12">Nickel import system ATP-binding protein NikD</fullName>
        <ecNumber evidence="11">7.2.2.11</ecNumber>
    </recommendedName>
</protein>
<dbReference type="Pfam" id="PF08352">
    <property type="entry name" value="oligo_HPY"/>
    <property type="match status" value="1"/>
</dbReference>
<accession>A0A9Q9BIW6</accession>
<comment type="similarity">
    <text evidence="2">Belongs to the ABC transporter superfamily.</text>
</comment>
<dbReference type="PROSITE" id="PS00211">
    <property type="entry name" value="ABC_TRANSPORTER_1"/>
    <property type="match status" value="1"/>
</dbReference>
<evidence type="ECO:0000256" key="11">
    <source>
        <dbReference type="ARBA" id="ARBA00039098"/>
    </source>
</evidence>
<organism evidence="15 16">
    <name type="scientific">Treponema denticola</name>
    <dbReference type="NCBI Taxonomy" id="158"/>
    <lineage>
        <taxon>Bacteria</taxon>
        <taxon>Pseudomonadati</taxon>
        <taxon>Spirochaetota</taxon>
        <taxon>Spirochaetia</taxon>
        <taxon>Spirochaetales</taxon>
        <taxon>Treponemataceae</taxon>
        <taxon>Treponema</taxon>
    </lineage>
</organism>
<dbReference type="EC" id="7.2.2.11" evidence="11"/>
<evidence type="ECO:0000256" key="10">
    <source>
        <dbReference type="ARBA" id="ARBA00038669"/>
    </source>
</evidence>
<dbReference type="InterPro" id="IPR013563">
    <property type="entry name" value="Oligopep_ABC_C"/>
</dbReference>
<dbReference type="GO" id="GO:0015413">
    <property type="term" value="F:ABC-type nickel transporter activity"/>
    <property type="evidence" value="ECO:0007669"/>
    <property type="project" value="UniProtKB-EC"/>
</dbReference>
<comment type="subcellular location">
    <subcellularLocation>
        <location evidence="1">Cell inner membrane</location>
        <topology evidence="1">Peripheral membrane protein</topology>
    </subcellularLocation>
</comment>
<dbReference type="GO" id="GO:0016887">
    <property type="term" value="F:ATP hydrolysis activity"/>
    <property type="evidence" value="ECO:0007669"/>
    <property type="project" value="InterPro"/>
</dbReference>
<dbReference type="PROSITE" id="PS50893">
    <property type="entry name" value="ABC_TRANSPORTER_2"/>
    <property type="match status" value="1"/>
</dbReference>
<dbReference type="GO" id="GO:0005524">
    <property type="term" value="F:ATP binding"/>
    <property type="evidence" value="ECO:0007669"/>
    <property type="project" value="UniProtKB-KW"/>
</dbReference>
<comment type="catalytic activity">
    <reaction evidence="13">
        <text>Ni(2+)(out) + ATP + H2O = Ni(2+)(in) + ADP + phosphate + H(+)</text>
        <dbReference type="Rhea" id="RHEA:15557"/>
        <dbReference type="ChEBI" id="CHEBI:15377"/>
        <dbReference type="ChEBI" id="CHEBI:15378"/>
        <dbReference type="ChEBI" id="CHEBI:30616"/>
        <dbReference type="ChEBI" id="CHEBI:43474"/>
        <dbReference type="ChEBI" id="CHEBI:49786"/>
        <dbReference type="ChEBI" id="CHEBI:456216"/>
        <dbReference type="EC" id="7.2.2.11"/>
    </reaction>
    <physiologicalReaction direction="left-to-right" evidence="13">
        <dbReference type="Rhea" id="RHEA:15558"/>
    </physiologicalReaction>
</comment>
<gene>
    <name evidence="15" type="ORF">E4N86_09450</name>
</gene>
<keyword evidence="3" id="KW-0813">Transport</keyword>